<accession>M7X630</accession>
<evidence type="ECO:0000313" key="2">
    <source>
        <dbReference type="EMBL" id="EMS19139.1"/>
    </source>
</evidence>
<dbReference type="EMBL" id="KB722672">
    <property type="protein sequence ID" value="EMS19139.1"/>
    <property type="molecule type" value="Genomic_DNA"/>
</dbReference>
<dbReference type="RefSeq" id="XP_016270258.1">
    <property type="nucleotide sequence ID" value="XM_016418964.1"/>
</dbReference>
<dbReference type="Proteomes" id="UP000016926">
    <property type="component" value="Unassembled WGS sequence"/>
</dbReference>
<keyword evidence="1" id="KW-0732">Signal</keyword>
<evidence type="ECO:0000313" key="3">
    <source>
        <dbReference type="Proteomes" id="UP000016926"/>
    </source>
</evidence>
<sequence length="270" mass="31080">MSLASLVRFLALIPTIFLLSYPGALYPYSDLFSHIVTTRDDCPPWTAELETYYKTFRLYVWYYLGIDDGYDNDALKAAQERAEALRKSQMSREADDGASLADLEWAIELLTTRCRVRWDRLYGLHVVRQKYFDNQRQLHPAADYLELTQMLPCDAEVKSPKAARQSLWPIPIKLPRNPELIHEDKMICLRNSGVDWSEYALPDQPTGTSEPARRRIERGVPAMEETVAEPDADVRAIESTTTPLLNQLDRDARSSGFFSTFGSFLRRRHL</sequence>
<keyword evidence="3" id="KW-1185">Reference proteome</keyword>
<dbReference type="OrthoDB" id="10287225at2759"/>
<feature type="chain" id="PRO_5004087594" evidence="1">
    <location>
        <begin position="19"/>
        <end position="270"/>
    </location>
</feature>
<organism evidence="2 3">
    <name type="scientific">Rhodotorula toruloides (strain NP11)</name>
    <name type="common">Yeast</name>
    <name type="synonym">Rhodosporidium toruloides</name>
    <dbReference type="NCBI Taxonomy" id="1130832"/>
    <lineage>
        <taxon>Eukaryota</taxon>
        <taxon>Fungi</taxon>
        <taxon>Dikarya</taxon>
        <taxon>Basidiomycota</taxon>
        <taxon>Pucciniomycotina</taxon>
        <taxon>Microbotryomycetes</taxon>
        <taxon>Sporidiobolales</taxon>
        <taxon>Sporidiobolaceae</taxon>
        <taxon>Rhodotorula</taxon>
    </lineage>
</organism>
<gene>
    <name evidence="2" type="ORF">RHTO_05302</name>
</gene>
<protein>
    <submittedName>
        <fullName evidence="2">Uncharacterized protein</fullName>
    </submittedName>
</protein>
<dbReference type="HOGENOM" id="CLU_069877_0_0_1"/>
<proteinExistence type="predicted"/>
<reference evidence="2 3" key="1">
    <citation type="journal article" date="2012" name="Nat. Commun.">
        <title>A multi-omic map of the lipid-producing yeast Rhodosporidium toruloides.</title>
        <authorList>
            <person name="Zhu Z."/>
            <person name="Zhang S."/>
            <person name="Liu H."/>
            <person name="Shen H."/>
            <person name="Lin X."/>
            <person name="Yang F."/>
            <person name="Zhou Y.J."/>
            <person name="Jin G."/>
            <person name="Ye M."/>
            <person name="Zou H."/>
            <person name="Zou H."/>
            <person name="Zhao Z.K."/>
        </authorList>
    </citation>
    <scope>NUCLEOTIDE SEQUENCE [LARGE SCALE GENOMIC DNA]</scope>
    <source>
        <strain evidence="2 3">NP11</strain>
    </source>
</reference>
<evidence type="ECO:0000256" key="1">
    <source>
        <dbReference type="SAM" id="SignalP"/>
    </source>
</evidence>
<feature type="signal peptide" evidence="1">
    <location>
        <begin position="1"/>
        <end position="18"/>
    </location>
</feature>
<dbReference type="GeneID" id="27369315"/>
<dbReference type="AlphaFoldDB" id="M7X630"/>
<name>M7X630_RHOT1</name>